<keyword evidence="5" id="KW-0732">Signal</keyword>
<keyword evidence="4 10" id="KW-0812">Transmembrane</keyword>
<keyword evidence="7 10" id="KW-0472">Membrane</keyword>
<dbReference type="SUPFAM" id="SSF49464">
    <property type="entry name" value="Carboxypeptidase regulatory domain-like"/>
    <property type="match status" value="1"/>
</dbReference>
<dbReference type="GO" id="GO:0009279">
    <property type="term" value="C:cell outer membrane"/>
    <property type="evidence" value="ECO:0007669"/>
    <property type="project" value="UniProtKB-SubCell"/>
</dbReference>
<dbReference type="RefSeq" id="WP_010568687.1">
    <property type="nucleotide sequence ID" value="NZ_AHMO02000008.1"/>
</dbReference>
<evidence type="ECO:0000256" key="1">
    <source>
        <dbReference type="ARBA" id="ARBA00004571"/>
    </source>
</evidence>
<dbReference type="PROSITE" id="PS52016">
    <property type="entry name" value="TONB_DEPENDENT_REC_3"/>
    <property type="match status" value="1"/>
</dbReference>
<dbReference type="Proteomes" id="UP000015454">
    <property type="component" value="Unassembled WGS sequence"/>
</dbReference>
<keyword evidence="15" id="KW-1185">Reference proteome</keyword>
<dbReference type="InterPro" id="IPR000531">
    <property type="entry name" value="Beta-barrel_TonB"/>
</dbReference>
<dbReference type="GO" id="GO:0044718">
    <property type="term" value="P:siderophore transmembrane transport"/>
    <property type="evidence" value="ECO:0007669"/>
    <property type="project" value="TreeGrafter"/>
</dbReference>
<comment type="subcellular location">
    <subcellularLocation>
        <location evidence="1 10">Cell outer membrane</location>
        <topology evidence="1 10">Multi-pass membrane protein</topology>
    </subcellularLocation>
</comment>
<accession>T0FC92</accession>
<keyword evidence="3 10" id="KW-1134">Transmembrane beta strand</keyword>
<protein>
    <submittedName>
        <fullName evidence="14">TonB-dependent receptor</fullName>
    </submittedName>
</protein>
<evidence type="ECO:0000256" key="9">
    <source>
        <dbReference type="ARBA" id="ARBA00023237"/>
    </source>
</evidence>
<evidence type="ECO:0000256" key="5">
    <source>
        <dbReference type="ARBA" id="ARBA00022729"/>
    </source>
</evidence>
<dbReference type="InterPro" id="IPR036942">
    <property type="entry name" value="Beta-barrel_TonB_sf"/>
</dbReference>
<evidence type="ECO:0000256" key="7">
    <source>
        <dbReference type="ARBA" id="ARBA00023136"/>
    </source>
</evidence>
<dbReference type="Gene3D" id="2.60.40.1120">
    <property type="entry name" value="Carboxypeptidase-like, regulatory domain"/>
    <property type="match status" value="1"/>
</dbReference>
<evidence type="ECO:0000256" key="11">
    <source>
        <dbReference type="RuleBase" id="RU003357"/>
    </source>
</evidence>
<dbReference type="GO" id="GO:0015344">
    <property type="term" value="F:siderophore uptake transmembrane transporter activity"/>
    <property type="evidence" value="ECO:0007669"/>
    <property type="project" value="TreeGrafter"/>
</dbReference>
<dbReference type="SUPFAM" id="SSF56935">
    <property type="entry name" value="Porins"/>
    <property type="match status" value="1"/>
</dbReference>
<dbReference type="PANTHER" id="PTHR30069:SF29">
    <property type="entry name" value="HEMOGLOBIN AND HEMOGLOBIN-HAPTOGLOBIN-BINDING PROTEIN 1-RELATED"/>
    <property type="match status" value="1"/>
</dbReference>
<evidence type="ECO:0000256" key="6">
    <source>
        <dbReference type="ARBA" id="ARBA00023077"/>
    </source>
</evidence>
<dbReference type="InterPro" id="IPR039426">
    <property type="entry name" value="TonB-dep_rcpt-like"/>
</dbReference>
<dbReference type="OrthoDB" id="337377at2"/>
<evidence type="ECO:0000256" key="4">
    <source>
        <dbReference type="ARBA" id="ARBA00022692"/>
    </source>
</evidence>
<dbReference type="STRING" id="1049789.LEP1GSC050_4087"/>
<evidence type="ECO:0000256" key="8">
    <source>
        <dbReference type="ARBA" id="ARBA00023170"/>
    </source>
</evidence>
<evidence type="ECO:0000313" key="15">
    <source>
        <dbReference type="Proteomes" id="UP000015454"/>
    </source>
</evidence>
<dbReference type="Pfam" id="PF07715">
    <property type="entry name" value="Plug"/>
    <property type="match status" value="1"/>
</dbReference>
<evidence type="ECO:0000256" key="3">
    <source>
        <dbReference type="ARBA" id="ARBA00022452"/>
    </source>
</evidence>
<dbReference type="AlphaFoldDB" id="T0FC92"/>
<name>T0FC92_9LEPT</name>
<organism evidence="14 15">
    <name type="scientific">Leptospira broomii serovar Hurstbridge str. 5399</name>
    <dbReference type="NCBI Taxonomy" id="1049789"/>
    <lineage>
        <taxon>Bacteria</taxon>
        <taxon>Pseudomonadati</taxon>
        <taxon>Spirochaetota</taxon>
        <taxon>Spirochaetia</taxon>
        <taxon>Leptospirales</taxon>
        <taxon>Leptospiraceae</taxon>
        <taxon>Leptospira</taxon>
    </lineage>
</organism>
<evidence type="ECO:0000313" key="14">
    <source>
        <dbReference type="EMBL" id="EQA45202.1"/>
    </source>
</evidence>
<gene>
    <name evidence="14" type="ORF">LEP1GSC050_4087</name>
</gene>
<evidence type="ECO:0000259" key="13">
    <source>
        <dbReference type="Pfam" id="PF07715"/>
    </source>
</evidence>
<feature type="domain" description="TonB-dependent receptor-like beta-barrel" evidence="12">
    <location>
        <begin position="319"/>
        <end position="766"/>
    </location>
</feature>
<dbReference type="InterPro" id="IPR008969">
    <property type="entry name" value="CarboxyPept-like_regulatory"/>
</dbReference>
<dbReference type="Gene3D" id="2.40.170.20">
    <property type="entry name" value="TonB-dependent receptor, beta-barrel domain"/>
    <property type="match status" value="1"/>
</dbReference>
<dbReference type="Pfam" id="PF13620">
    <property type="entry name" value="CarboxypepD_reg"/>
    <property type="match status" value="1"/>
</dbReference>
<dbReference type="EMBL" id="AHMO02000008">
    <property type="protein sequence ID" value="EQA45202.1"/>
    <property type="molecule type" value="Genomic_DNA"/>
</dbReference>
<evidence type="ECO:0000259" key="12">
    <source>
        <dbReference type="Pfam" id="PF00593"/>
    </source>
</evidence>
<reference evidence="14" key="1">
    <citation type="submission" date="2013-05" db="EMBL/GenBank/DDBJ databases">
        <authorList>
            <person name="Harkins D.M."/>
            <person name="Durkin A.S."/>
            <person name="Brinkac L.M."/>
            <person name="Haft D.H."/>
            <person name="Selengut J.D."/>
            <person name="Sanka R."/>
            <person name="DePew J."/>
            <person name="Purushe J."/>
            <person name="Hartskeerl R.A."/>
            <person name="Ahmed A."/>
            <person name="van der Linden H."/>
            <person name="Goris M.G.A."/>
            <person name="Vinetz J.M."/>
            <person name="Sutton G.G."/>
            <person name="Nierman W.C."/>
            <person name="Fouts D.E."/>
        </authorList>
    </citation>
    <scope>NUCLEOTIDE SEQUENCE [LARGE SCALE GENOMIC DNA]</scope>
    <source>
        <strain evidence="14">5399</strain>
    </source>
</reference>
<dbReference type="PANTHER" id="PTHR30069">
    <property type="entry name" value="TONB-DEPENDENT OUTER MEMBRANE RECEPTOR"/>
    <property type="match status" value="1"/>
</dbReference>
<feature type="domain" description="TonB-dependent receptor plug" evidence="13">
    <location>
        <begin position="127"/>
        <end position="229"/>
    </location>
</feature>
<dbReference type="InterPro" id="IPR037066">
    <property type="entry name" value="Plug_dom_sf"/>
</dbReference>
<evidence type="ECO:0000256" key="2">
    <source>
        <dbReference type="ARBA" id="ARBA00022448"/>
    </source>
</evidence>
<keyword evidence="2 10" id="KW-0813">Transport</keyword>
<keyword evidence="6 11" id="KW-0798">TonB box</keyword>
<comment type="similarity">
    <text evidence="10 11">Belongs to the TonB-dependent receptor family.</text>
</comment>
<comment type="caution">
    <text evidence="14">The sequence shown here is derived from an EMBL/GenBank/DDBJ whole genome shotgun (WGS) entry which is preliminary data.</text>
</comment>
<evidence type="ECO:0000256" key="10">
    <source>
        <dbReference type="PROSITE-ProRule" id="PRU01360"/>
    </source>
</evidence>
<dbReference type="InterPro" id="IPR012910">
    <property type="entry name" value="Plug_dom"/>
</dbReference>
<keyword evidence="8 14" id="KW-0675">Receptor</keyword>
<keyword evidence="9 10" id="KW-0998">Cell outer membrane</keyword>
<sequence>MKSEKLHSGKLIFLALFLSPWTGLLALDVNLKGTVKDPTGKPIQGARVVLSENNVSIKTGADGNFEFQHLTQGSYSVTAIAPYYQPNTIRVDVGGTDQTIEFTLKPTFLESQAINVTTKSTASDFLSTPQPTTVVEGRQLQRLRGQNVMSTLDNTPGVANLSTGAGAAKPVIRGLTGQRVLVMTDGVRQEEQQFGDDHTVEVDSFSIDRLEVVRGPASVLYGSDALGGVVNIIRSKAPTAKDNAPILAGNISSNSFTNNRQDAGSISLYGYDKNLNVGYRVHTDERKASGIRTPNGKLPNTGMNEKNISASIGTDGSWGNAYIDSFQRTQEQDLYDNPVDNPQGKGLQKLSHQKTHIHSFFILPLINIELDAGYQRNNRREIPDKNRYAPIYSDLTGSSLTQFQKAFEIYQVNANNFKQGLNLFLDTTTFDAKVHHKEWKGLKGTIGFQGMNQKNATIGTNPLVPGDQLNNVGFFFLEQWRVGDFTFSIGGRHDKRSISVNTNPALNVVQQTRNFDANTGTLGALWKFAKDFSLALNAGRGFRAPTEFELFADGVHEGTGKFELGKNTLRPETSLNYDTTLRYATDRLQLELSAFQNNINNYIYSVSTGAFDPISGFGIYNYRQDKAQLTGGEFSFQYQTTSWLVLSGGIDLLQGNVTKKPDPSILLNLGGIDFRSILFDLENKNLPNMTPNRARFGTKFTTNKMFGLENPYFSVNGNFVQPQYRVGVLQTPSHGYNLYDLGFGAAIPGLSNGTDSATFDVGVQNLFNTKYVNPLSRYATYALNPGINITFKVDIPFTLISDSK</sequence>
<dbReference type="Pfam" id="PF00593">
    <property type="entry name" value="TonB_dep_Rec_b-barrel"/>
    <property type="match status" value="1"/>
</dbReference>
<dbReference type="Gene3D" id="2.170.130.10">
    <property type="entry name" value="TonB-dependent receptor, plug domain"/>
    <property type="match status" value="1"/>
</dbReference>
<proteinExistence type="inferred from homology"/>